<accession>A0AAD9IU29</accession>
<dbReference type="PANTHER" id="PTHR19143">
    <property type="entry name" value="FIBRINOGEN/TENASCIN/ANGIOPOEITIN"/>
    <property type="match status" value="1"/>
</dbReference>
<dbReference type="EMBL" id="JAODUP010001293">
    <property type="protein sequence ID" value="KAK2140598.1"/>
    <property type="molecule type" value="Genomic_DNA"/>
</dbReference>
<feature type="domain" description="Fibrinogen C-terminal" evidence="1">
    <location>
        <begin position="1"/>
        <end position="169"/>
    </location>
</feature>
<protein>
    <recommendedName>
        <fullName evidence="1">Fibrinogen C-terminal domain-containing protein</fullName>
    </recommendedName>
</protein>
<dbReference type="InterPro" id="IPR050373">
    <property type="entry name" value="Fibrinogen_C-term_domain"/>
</dbReference>
<dbReference type="PANTHER" id="PTHR19143:SF327">
    <property type="entry name" value="FI21813P1-RELATED"/>
    <property type="match status" value="1"/>
</dbReference>
<dbReference type="GO" id="GO:0005615">
    <property type="term" value="C:extracellular space"/>
    <property type="evidence" value="ECO:0007669"/>
    <property type="project" value="TreeGrafter"/>
</dbReference>
<dbReference type="InterPro" id="IPR014716">
    <property type="entry name" value="Fibrinogen_a/b/g_C_1"/>
</dbReference>
<dbReference type="SMART" id="SM00186">
    <property type="entry name" value="FBG"/>
    <property type="match status" value="1"/>
</dbReference>
<organism evidence="2 3">
    <name type="scientific">Paralvinella palmiformis</name>
    <dbReference type="NCBI Taxonomy" id="53620"/>
    <lineage>
        <taxon>Eukaryota</taxon>
        <taxon>Metazoa</taxon>
        <taxon>Spiralia</taxon>
        <taxon>Lophotrochozoa</taxon>
        <taxon>Annelida</taxon>
        <taxon>Polychaeta</taxon>
        <taxon>Sedentaria</taxon>
        <taxon>Canalipalpata</taxon>
        <taxon>Terebellida</taxon>
        <taxon>Terebelliformia</taxon>
        <taxon>Alvinellidae</taxon>
        <taxon>Paralvinella</taxon>
    </lineage>
</organism>
<dbReference type="AlphaFoldDB" id="A0AAD9IU29"/>
<sequence>MRRKDGSVDFNRDWIIYKNGFGSKEGEFWIGNEIIHQMTNDGRTYTLRIDMTNYEGESLFVKYSQFSVGSEAEKYVLNVSGYDRSSTAYDMMRYNEGCMFSTRDKDNDELLTLNIAMKQKAAWWFCIYYYVTLTGLYGDEITSGSGIRWFGPWGYTQYAKYVVMSIRPN</sequence>
<dbReference type="Gene3D" id="3.90.215.10">
    <property type="entry name" value="Gamma Fibrinogen, chain A, domain 1"/>
    <property type="match status" value="1"/>
</dbReference>
<name>A0AAD9IU29_9ANNE</name>
<gene>
    <name evidence="2" type="ORF">LSH36_1293g00016</name>
</gene>
<dbReference type="PROSITE" id="PS51406">
    <property type="entry name" value="FIBRINOGEN_C_2"/>
    <property type="match status" value="1"/>
</dbReference>
<dbReference type="InterPro" id="IPR036056">
    <property type="entry name" value="Fibrinogen-like_C"/>
</dbReference>
<dbReference type="InterPro" id="IPR002181">
    <property type="entry name" value="Fibrinogen_a/b/g_C_dom"/>
</dbReference>
<comment type="caution">
    <text evidence="2">The sequence shown here is derived from an EMBL/GenBank/DDBJ whole genome shotgun (WGS) entry which is preliminary data.</text>
</comment>
<proteinExistence type="predicted"/>
<keyword evidence="3" id="KW-1185">Reference proteome</keyword>
<evidence type="ECO:0000259" key="1">
    <source>
        <dbReference type="PROSITE" id="PS51406"/>
    </source>
</evidence>
<dbReference type="Pfam" id="PF00147">
    <property type="entry name" value="Fibrinogen_C"/>
    <property type="match status" value="1"/>
</dbReference>
<evidence type="ECO:0000313" key="2">
    <source>
        <dbReference type="EMBL" id="KAK2140598.1"/>
    </source>
</evidence>
<dbReference type="Proteomes" id="UP001208570">
    <property type="component" value="Unassembled WGS sequence"/>
</dbReference>
<evidence type="ECO:0000313" key="3">
    <source>
        <dbReference type="Proteomes" id="UP001208570"/>
    </source>
</evidence>
<dbReference type="SUPFAM" id="SSF56496">
    <property type="entry name" value="Fibrinogen C-terminal domain-like"/>
    <property type="match status" value="1"/>
</dbReference>
<reference evidence="2" key="1">
    <citation type="journal article" date="2023" name="Mol. Biol. Evol.">
        <title>Third-Generation Sequencing Reveals the Adaptive Role of the Epigenome in Three Deep-Sea Polychaetes.</title>
        <authorList>
            <person name="Perez M."/>
            <person name="Aroh O."/>
            <person name="Sun Y."/>
            <person name="Lan Y."/>
            <person name="Juniper S.K."/>
            <person name="Young C.R."/>
            <person name="Angers B."/>
            <person name="Qian P.Y."/>
        </authorList>
    </citation>
    <scope>NUCLEOTIDE SEQUENCE</scope>
    <source>
        <strain evidence="2">P08H-3</strain>
    </source>
</reference>